<dbReference type="AlphaFoldDB" id="A0A3B0V5N2"/>
<dbReference type="InterPro" id="IPR001258">
    <property type="entry name" value="NHL_repeat"/>
</dbReference>
<keyword evidence="1" id="KW-0677">Repeat</keyword>
<feature type="compositionally biased region" description="Acidic residues" evidence="2">
    <location>
        <begin position="146"/>
        <end position="174"/>
    </location>
</feature>
<evidence type="ECO:0000256" key="2">
    <source>
        <dbReference type="SAM" id="MobiDB-lite"/>
    </source>
</evidence>
<protein>
    <recommendedName>
        <fullName evidence="4">6-bladed beta-propeller</fullName>
    </recommendedName>
</protein>
<feature type="non-terminal residue" evidence="3">
    <location>
        <position position="1"/>
    </location>
</feature>
<dbReference type="InterPro" id="IPR011042">
    <property type="entry name" value="6-blade_b-propeller_TolB-like"/>
</dbReference>
<dbReference type="SUPFAM" id="SSF101898">
    <property type="entry name" value="NHL repeat"/>
    <property type="match status" value="1"/>
</dbReference>
<gene>
    <name evidence="3" type="ORF">MNBD_CHLOROFLEXI01-4714</name>
</gene>
<dbReference type="InterPro" id="IPR050952">
    <property type="entry name" value="TRIM-NHL_E3_ligases"/>
</dbReference>
<organism evidence="3">
    <name type="scientific">hydrothermal vent metagenome</name>
    <dbReference type="NCBI Taxonomy" id="652676"/>
    <lineage>
        <taxon>unclassified sequences</taxon>
        <taxon>metagenomes</taxon>
        <taxon>ecological metagenomes</taxon>
    </lineage>
</organism>
<dbReference type="EMBL" id="UOEU01000329">
    <property type="protein sequence ID" value="VAW32179.1"/>
    <property type="molecule type" value="Genomic_DNA"/>
</dbReference>
<dbReference type="PANTHER" id="PTHR24104:SF25">
    <property type="entry name" value="PROTEIN LIN-41"/>
    <property type="match status" value="1"/>
</dbReference>
<evidence type="ECO:0000256" key="1">
    <source>
        <dbReference type="ARBA" id="ARBA00022737"/>
    </source>
</evidence>
<dbReference type="Gene3D" id="2.120.10.30">
    <property type="entry name" value="TolB, C-terminal domain"/>
    <property type="match status" value="1"/>
</dbReference>
<proteinExistence type="predicted"/>
<evidence type="ECO:0000313" key="3">
    <source>
        <dbReference type="EMBL" id="VAW32179.1"/>
    </source>
</evidence>
<dbReference type="PANTHER" id="PTHR24104">
    <property type="entry name" value="E3 UBIQUITIN-PROTEIN LIGASE NHLRC1-RELATED"/>
    <property type="match status" value="1"/>
</dbReference>
<name>A0A3B0V5N2_9ZZZZ</name>
<dbReference type="GO" id="GO:0008270">
    <property type="term" value="F:zinc ion binding"/>
    <property type="evidence" value="ECO:0007669"/>
    <property type="project" value="UniProtKB-KW"/>
</dbReference>
<reference evidence="3" key="1">
    <citation type="submission" date="2018-06" db="EMBL/GenBank/DDBJ databases">
        <authorList>
            <person name="Zhirakovskaya E."/>
        </authorList>
    </citation>
    <scope>NUCLEOTIDE SEQUENCE</scope>
</reference>
<dbReference type="Pfam" id="PF17170">
    <property type="entry name" value="DUF5128"/>
    <property type="match status" value="1"/>
</dbReference>
<accession>A0A3B0V5N2</accession>
<feature type="region of interest" description="Disordered" evidence="2">
    <location>
        <begin position="145"/>
        <end position="185"/>
    </location>
</feature>
<sequence length="185" mass="20150">GDQFGSALGQFYEPVGITVGNDGFVYVADTWNGRIQQFTPDLIPVNEWLLDTGWPANTSINNKPYLAVDSGGRVYITDPEFPRVLIFGPNGSYLGKFGQFGTDANSFNQINGIFIDGQDNIYIADAGNNRVLKYAPVFAPVVPVEEPVEAPEESVEEDTVEEPVEEIEEGDGDTAVEPTEPANDE</sequence>
<dbReference type="CDD" id="cd05819">
    <property type="entry name" value="NHL"/>
    <property type="match status" value="1"/>
</dbReference>
<dbReference type="PROSITE" id="PS51125">
    <property type="entry name" value="NHL"/>
    <property type="match status" value="2"/>
</dbReference>
<dbReference type="Pfam" id="PF01436">
    <property type="entry name" value="NHL"/>
    <property type="match status" value="1"/>
</dbReference>
<evidence type="ECO:0008006" key="4">
    <source>
        <dbReference type="Google" id="ProtNLM"/>
    </source>
</evidence>